<keyword evidence="2" id="KW-1185">Reference proteome</keyword>
<evidence type="ECO:0000313" key="1">
    <source>
        <dbReference type="EMBL" id="TFK60804.1"/>
    </source>
</evidence>
<gene>
    <name evidence="1" type="ORF">BDN72DRAFT_850240</name>
</gene>
<evidence type="ECO:0000313" key="2">
    <source>
        <dbReference type="Proteomes" id="UP000308600"/>
    </source>
</evidence>
<protein>
    <submittedName>
        <fullName evidence="1">Uncharacterized protein</fullName>
    </submittedName>
</protein>
<reference evidence="1 2" key="1">
    <citation type="journal article" date="2019" name="Nat. Ecol. Evol.">
        <title>Megaphylogeny resolves global patterns of mushroom evolution.</title>
        <authorList>
            <person name="Varga T."/>
            <person name="Krizsan K."/>
            <person name="Foldi C."/>
            <person name="Dima B."/>
            <person name="Sanchez-Garcia M."/>
            <person name="Sanchez-Ramirez S."/>
            <person name="Szollosi G.J."/>
            <person name="Szarkandi J.G."/>
            <person name="Papp V."/>
            <person name="Albert L."/>
            <person name="Andreopoulos W."/>
            <person name="Angelini C."/>
            <person name="Antonin V."/>
            <person name="Barry K.W."/>
            <person name="Bougher N.L."/>
            <person name="Buchanan P."/>
            <person name="Buyck B."/>
            <person name="Bense V."/>
            <person name="Catcheside P."/>
            <person name="Chovatia M."/>
            <person name="Cooper J."/>
            <person name="Damon W."/>
            <person name="Desjardin D."/>
            <person name="Finy P."/>
            <person name="Geml J."/>
            <person name="Haridas S."/>
            <person name="Hughes K."/>
            <person name="Justo A."/>
            <person name="Karasinski D."/>
            <person name="Kautmanova I."/>
            <person name="Kiss B."/>
            <person name="Kocsube S."/>
            <person name="Kotiranta H."/>
            <person name="LaButti K.M."/>
            <person name="Lechner B.E."/>
            <person name="Liimatainen K."/>
            <person name="Lipzen A."/>
            <person name="Lukacs Z."/>
            <person name="Mihaltcheva S."/>
            <person name="Morgado L.N."/>
            <person name="Niskanen T."/>
            <person name="Noordeloos M.E."/>
            <person name="Ohm R.A."/>
            <person name="Ortiz-Santana B."/>
            <person name="Ovrebo C."/>
            <person name="Racz N."/>
            <person name="Riley R."/>
            <person name="Savchenko A."/>
            <person name="Shiryaev A."/>
            <person name="Soop K."/>
            <person name="Spirin V."/>
            <person name="Szebenyi C."/>
            <person name="Tomsovsky M."/>
            <person name="Tulloss R.E."/>
            <person name="Uehling J."/>
            <person name="Grigoriev I.V."/>
            <person name="Vagvolgyi C."/>
            <person name="Papp T."/>
            <person name="Martin F.M."/>
            <person name="Miettinen O."/>
            <person name="Hibbett D.S."/>
            <person name="Nagy L.G."/>
        </authorList>
    </citation>
    <scope>NUCLEOTIDE SEQUENCE [LARGE SCALE GENOMIC DNA]</scope>
    <source>
        <strain evidence="1 2">NL-1719</strain>
    </source>
</reference>
<organism evidence="1 2">
    <name type="scientific">Pluteus cervinus</name>
    <dbReference type="NCBI Taxonomy" id="181527"/>
    <lineage>
        <taxon>Eukaryota</taxon>
        <taxon>Fungi</taxon>
        <taxon>Dikarya</taxon>
        <taxon>Basidiomycota</taxon>
        <taxon>Agaricomycotina</taxon>
        <taxon>Agaricomycetes</taxon>
        <taxon>Agaricomycetidae</taxon>
        <taxon>Agaricales</taxon>
        <taxon>Pluteineae</taxon>
        <taxon>Pluteaceae</taxon>
        <taxon>Pluteus</taxon>
    </lineage>
</organism>
<dbReference type="EMBL" id="ML208729">
    <property type="protein sequence ID" value="TFK60804.1"/>
    <property type="molecule type" value="Genomic_DNA"/>
</dbReference>
<proteinExistence type="predicted"/>
<accession>A0ACD3A584</accession>
<dbReference type="Proteomes" id="UP000308600">
    <property type="component" value="Unassembled WGS sequence"/>
</dbReference>
<name>A0ACD3A584_9AGAR</name>
<sequence>MFKKLVFALVFVSTLLPAIAYATPLPAASMNDGLDTTNNDPNVDVDVVPVSVEESHPVDNTYYVDADHLFSPYLDADQD</sequence>